<reference evidence="1" key="1">
    <citation type="submission" date="2015-05" db="EMBL/GenBank/DDBJ databases">
        <title>Permanent draft genome of Rhodopirellula islandicus K833.</title>
        <authorList>
            <person name="Kizina J."/>
            <person name="Richter M."/>
            <person name="Glockner F.O."/>
            <person name="Harder J."/>
        </authorList>
    </citation>
    <scope>NUCLEOTIDE SEQUENCE [LARGE SCALE GENOMIC DNA]</scope>
    <source>
        <strain evidence="1">K833</strain>
    </source>
</reference>
<dbReference type="OrthoDB" id="9974646at2"/>
<evidence type="ECO:0000313" key="1">
    <source>
        <dbReference type="EMBL" id="KLU03472.1"/>
    </source>
</evidence>
<comment type="caution">
    <text evidence="1">The sequence shown here is derived from an EMBL/GenBank/DDBJ whole genome shotgun (WGS) entry which is preliminary data.</text>
</comment>
<name>A0A0J1B9S6_RHOIS</name>
<dbReference type="RefSeq" id="WP_047815731.1">
    <property type="nucleotide sequence ID" value="NZ_LECT01000037.1"/>
</dbReference>
<dbReference type="PATRIC" id="fig|595434.4.peg.4248"/>
<keyword evidence="2" id="KW-1185">Reference proteome</keyword>
<gene>
    <name evidence="1" type="ORF">RISK_004476</name>
</gene>
<dbReference type="STRING" id="595434.RISK_004476"/>
<sequence length="131" mass="14366">MNGDPSEFDAQRLYGVMTALVCCNDGDLIDDPACFPCPDDSRAFWMDARDMIAELRRGFDYLACPRFANSIAGKSDQYVATATRMAAQKSAEYKSDFDAAIQDALNSDRIFDLIPASAHAGLRQILAEVNA</sequence>
<dbReference type="Proteomes" id="UP000036367">
    <property type="component" value="Unassembled WGS sequence"/>
</dbReference>
<accession>A0A0J1B9S6</accession>
<organism evidence="1 2">
    <name type="scientific">Rhodopirellula islandica</name>
    <dbReference type="NCBI Taxonomy" id="595434"/>
    <lineage>
        <taxon>Bacteria</taxon>
        <taxon>Pseudomonadati</taxon>
        <taxon>Planctomycetota</taxon>
        <taxon>Planctomycetia</taxon>
        <taxon>Pirellulales</taxon>
        <taxon>Pirellulaceae</taxon>
        <taxon>Rhodopirellula</taxon>
    </lineage>
</organism>
<protein>
    <submittedName>
        <fullName evidence="1">Uncharacterized protein</fullName>
    </submittedName>
</protein>
<proteinExistence type="predicted"/>
<dbReference type="EMBL" id="LECT01000037">
    <property type="protein sequence ID" value="KLU03472.1"/>
    <property type="molecule type" value="Genomic_DNA"/>
</dbReference>
<evidence type="ECO:0000313" key="2">
    <source>
        <dbReference type="Proteomes" id="UP000036367"/>
    </source>
</evidence>
<dbReference type="AlphaFoldDB" id="A0A0J1B9S6"/>